<evidence type="ECO:0000313" key="3">
    <source>
        <dbReference type="Proteomes" id="UP001420932"/>
    </source>
</evidence>
<organism evidence="2 3">
    <name type="scientific">Stephania yunnanensis</name>
    <dbReference type="NCBI Taxonomy" id="152371"/>
    <lineage>
        <taxon>Eukaryota</taxon>
        <taxon>Viridiplantae</taxon>
        <taxon>Streptophyta</taxon>
        <taxon>Embryophyta</taxon>
        <taxon>Tracheophyta</taxon>
        <taxon>Spermatophyta</taxon>
        <taxon>Magnoliopsida</taxon>
        <taxon>Ranunculales</taxon>
        <taxon>Menispermaceae</taxon>
        <taxon>Menispermoideae</taxon>
        <taxon>Cissampelideae</taxon>
        <taxon>Stephania</taxon>
    </lineage>
</organism>
<dbReference type="GO" id="GO:0005634">
    <property type="term" value="C:nucleus"/>
    <property type="evidence" value="ECO:0007669"/>
    <property type="project" value="TreeGrafter"/>
</dbReference>
<feature type="compositionally biased region" description="Basic and acidic residues" evidence="1">
    <location>
        <begin position="299"/>
        <end position="312"/>
    </location>
</feature>
<protein>
    <recommendedName>
        <fullName evidence="4">SAP30-binding protein</fullName>
    </recommendedName>
</protein>
<feature type="region of interest" description="Disordered" evidence="1">
    <location>
        <begin position="299"/>
        <end position="321"/>
    </location>
</feature>
<feature type="region of interest" description="Disordered" evidence="1">
    <location>
        <begin position="1"/>
        <end position="180"/>
    </location>
</feature>
<gene>
    <name evidence="2" type="ORF">Syun_008894</name>
</gene>
<name>A0AAP0KG56_9MAGN</name>
<evidence type="ECO:0008006" key="4">
    <source>
        <dbReference type="Google" id="ProtNLM"/>
    </source>
</evidence>
<feature type="compositionally biased region" description="Basic and acidic residues" evidence="1">
    <location>
        <begin position="29"/>
        <end position="51"/>
    </location>
</feature>
<dbReference type="InterPro" id="IPR012479">
    <property type="entry name" value="SAP30BP"/>
</dbReference>
<feature type="compositionally biased region" description="Polar residues" evidence="1">
    <location>
        <begin position="165"/>
        <end position="180"/>
    </location>
</feature>
<dbReference type="Pfam" id="PF07818">
    <property type="entry name" value="HCNGP"/>
    <property type="match status" value="1"/>
</dbReference>
<feature type="compositionally biased region" description="Low complexity" evidence="1">
    <location>
        <begin position="55"/>
        <end position="67"/>
    </location>
</feature>
<feature type="compositionally biased region" description="Basic and acidic residues" evidence="1">
    <location>
        <begin position="89"/>
        <end position="98"/>
    </location>
</feature>
<evidence type="ECO:0000256" key="1">
    <source>
        <dbReference type="SAM" id="MobiDB-lite"/>
    </source>
</evidence>
<keyword evidence="3" id="KW-1185">Reference proteome</keyword>
<comment type="caution">
    <text evidence="2">The sequence shown here is derived from an EMBL/GenBank/DDBJ whole genome shotgun (WGS) entry which is preliminary data.</text>
</comment>
<feature type="compositionally biased region" description="Basic and acidic residues" evidence="1">
    <location>
        <begin position="355"/>
        <end position="382"/>
    </location>
</feature>
<reference evidence="2 3" key="1">
    <citation type="submission" date="2024-01" db="EMBL/GenBank/DDBJ databases">
        <title>Genome assemblies of Stephania.</title>
        <authorList>
            <person name="Yang L."/>
        </authorList>
    </citation>
    <scope>NUCLEOTIDE SEQUENCE [LARGE SCALE GENOMIC DNA]</scope>
    <source>
        <strain evidence="2">YNDBR</strain>
        <tissue evidence="2">Leaf</tissue>
    </source>
</reference>
<dbReference type="EMBL" id="JBBNAF010000004">
    <property type="protein sequence ID" value="KAK9150585.1"/>
    <property type="molecule type" value="Genomic_DNA"/>
</dbReference>
<feature type="region of interest" description="Disordered" evidence="1">
    <location>
        <begin position="350"/>
        <end position="385"/>
    </location>
</feature>
<sequence>MASKKKESEGIALLSVYDDEEEEDEDMEEQRHDEEGEVRREDLAMSERVSSDETAMMMQSQSSLSAQDLGGALAGVGRNRPRSQFGDLADSRVSDVRQNRKKRTLGIVDYEHDETAMSPEAEDGEIVRDGDAGADLQSFEGNQHERTPPGTVQILTPNVHVTPRPSEQTEPPQSDNNTTMDYTIETETDVANDAVVDSVGEPKEVDPLEKFLPPPPKVRCSEELQDKINKFLAFQRAGKSYNAEVRNRKDYRNPDFLQHAVTYQEIDQIGSCFSKDVFDPRGYDKSDYYDEIEADLKREMERREQEKKKSGKVEFVSGGSQSGMAMAPKIALPIAAGQTVAISGFHSAPGVTDAMARDSRQGKKSKWDKVDGERKNPLHTGHDAMSTAASHAALLSAANAGAGYSAFVQQRRREAEEKRSSERKRS</sequence>
<dbReference type="Proteomes" id="UP001420932">
    <property type="component" value="Unassembled WGS sequence"/>
</dbReference>
<feature type="compositionally biased region" description="Acidic residues" evidence="1">
    <location>
        <begin position="17"/>
        <end position="28"/>
    </location>
</feature>
<accession>A0AAP0KG56</accession>
<evidence type="ECO:0000313" key="2">
    <source>
        <dbReference type="EMBL" id="KAK9150585.1"/>
    </source>
</evidence>
<dbReference type="GO" id="GO:0006355">
    <property type="term" value="P:regulation of DNA-templated transcription"/>
    <property type="evidence" value="ECO:0007669"/>
    <property type="project" value="InterPro"/>
</dbReference>
<dbReference type="AlphaFoldDB" id="A0AAP0KG56"/>
<dbReference type="PANTHER" id="PTHR13464">
    <property type="entry name" value="TRANSCRIPTIONAL REGULATOR PROTEIN HCNGP"/>
    <property type="match status" value="1"/>
</dbReference>
<dbReference type="PANTHER" id="PTHR13464:SF0">
    <property type="entry name" value="SAP30-BINDING PROTEIN"/>
    <property type="match status" value="1"/>
</dbReference>
<proteinExistence type="predicted"/>